<dbReference type="PANTHER" id="PTHR14002:SF54">
    <property type="entry name" value="ZONA PELLUCIDA SPERM-BINDING PROTEIN 2"/>
    <property type="match status" value="1"/>
</dbReference>
<dbReference type="SUPFAM" id="SSF57196">
    <property type="entry name" value="EGF/Laminin"/>
    <property type="match status" value="1"/>
</dbReference>
<organism evidence="8 9">
    <name type="scientific">Oikopleura dioica</name>
    <name type="common">Tunicate</name>
    <dbReference type="NCBI Taxonomy" id="34765"/>
    <lineage>
        <taxon>Eukaryota</taxon>
        <taxon>Metazoa</taxon>
        <taxon>Chordata</taxon>
        <taxon>Tunicata</taxon>
        <taxon>Appendicularia</taxon>
        <taxon>Copelata</taxon>
        <taxon>Oikopleuridae</taxon>
        <taxon>Oikopleura</taxon>
    </lineage>
</organism>
<dbReference type="Pfam" id="PF00008">
    <property type="entry name" value="EGF"/>
    <property type="match status" value="1"/>
</dbReference>
<keyword evidence="4" id="KW-0812">Transmembrane</keyword>
<feature type="signal peptide" evidence="5">
    <location>
        <begin position="1"/>
        <end position="23"/>
    </location>
</feature>
<dbReference type="InterPro" id="IPR042235">
    <property type="entry name" value="ZP-C_dom"/>
</dbReference>
<proteinExistence type="predicted"/>
<feature type="domain" description="EGF-like" evidence="6">
    <location>
        <begin position="25"/>
        <end position="64"/>
    </location>
</feature>
<dbReference type="Gene3D" id="2.60.40.4100">
    <property type="entry name" value="Zona pellucida, ZP-C domain"/>
    <property type="match status" value="1"/>
</dbReference>
<comment type="caution">
    <text evidence="3">Lacks conserved residue(s) required for the propagation of feature annotation.</text>
</comment>
<evidence type="ECO:0000256" key="2">
    <source>
        <dbReference type="ARBA" id="ARBA00023157"/>
    </source>
</evidence>
<evidence type="ECO:0000313" key="8">
    <source>
        <dbReference type="EMBL" id="CAG5112425.1"/>
    </source>
</evidence>
<evidence type="ECO:0000256" key="4">
    <source>
        <dbReference type="SAM" id="Phobius"/>
    </source>
</evidence>
<gene>
    <name evidence="8" type="ORF">OKIOD_LOCUS15407</name>
</gene>
<feature type="domain" description="ZP" evidence="7">
    <location>
        <begin position="71"/>
        <end position="335"/>
    </location>
</feature>
<reference evidence="8 9" key="1">
    <citation type="submission" date="2021-04" db="EMBL/GenBank/DDBJ databases">
        <authorList>
            <person name="Bliznina A."/>
        </authorList>
    </citation>
    <scope>NUCLEOTIDE SEQUENCE [LARGE SCALE GENOMIC DNA]</scope>
</reference>
<dbReference type="PROSITE" id="PS51034">
    <property type="entry name" value="ZP_2"/>
    <property type="match status" value="1"/>
</dbReference>
<evidence type="ECO:0000256" key="5">
    <source>
        <dbReference type="SAM" id="SignalP"/>
    </source>
</evidence>
<accession>A0ABN7T790</accession>
<keyword evidence="4" id="KW-1133">Transmembrane helix</keyword>
<dbReference type="PROSITE" id="PS00022">
    <property type="entry name" value="EGF_1"/>
    <property type="match status" value="1"/>
</dbReference>
<dbReference type="SMART" id="SM00241">
    <property type="entry name" value="ZP"/>
    <property type="match status" value="1"/>
</dbReference>
<dbReference type="Pfam" id="PF00100">
    <property type="entry name" value="Zona_pellucida"/>
    <property type="match status" value="1"/>
</dbReference>
<dbReference type="InterPro" id="IPR055355">
    <property type="entry name" value="ZP-C"/>
</dbReference>
<name>A0ABN7T790_OIKDI</name>
<feature type="disulfide bond" evidence="3">
    <location>
        <begin position="54"/>
        <end position="63"/>
    </location>
</feature>
<dbReference type="InterPro" id="IPR000742">
    <property type="entry name" value="EGF"/>
</dbReference>
<dbReference type="PANTHER" id="PTHR14002">
    <property type="entry name" value="ENDOGLIN/TGF-BETA RECEPTOR TYPE III"/>
    <property type="match status" value="1"/>
</dbReference>
<dbReference type="Gene3D" id="2.10.25.10">
    <property type="entry name" value="Laminin"/>
    <property type="match status" value="1"/>
</dbReference>
<protein>
    <submittedName>
        <fullName evidence="8">Oidioi.mRNA.OKI2018_I69.chr2.g6642.t1.cds</fullName>
    </submittedName>
</protein>
<evidence type="ECO:0000259" key="6">
    <source>
        <dbReference type="PROSITE" id="PS50026"/>
    </source>
</evidence>
<dbReference type="EMBL" id="OU015567">
    <property type="protein sequence ID" value="CAG5112425.1"/>
    <property type="molecule type" value="Genomic_DNA"/>
</dbReference>
<keyword evidence="1 5" id="KW-0732">Signal</keyword>
<dbReference type="PROSITE" id="PS50026">
    <property type="entry name" value="EGF_3"/>
    <property type="match status" value="1"/>
</dbReference>
<dbReference type="InterPro" id="IPR055356">
    <property type="entry name" value="ZP-N"/>
</dbReference>
<evidence type="ECO:0000256" key="3">
    <source>
        <dbReference type="PROSITE-ProRule" id="PRU00076"/>
    </source>
</evidence>
<keyword evidence="2 3" id="KW-1015">Disulfide bond</keyword>
<evidence type="ECO:0000313" key="9">
    <source>
        <dbReference type="Proteomes" id="UP001158576"/>
    </source>
</evidence>
<sequence length="445" mass="49299">MNLNVSTNFFILALAVLQGSVQAQSDNPCDGVTCSNKGFCVPSELYNNGYWCECDEGWVGQNCGHPQPSVVCGDADISITIDTGIVEELNLSTEADFVYFGNSDPQGTSEEHSKCSARLENGKFELKLDAPFLSCGTQVISKENDDFTFSNTVVWNSMVNSTNINRELVLLDFKCIYQDEYTVAPGDAIPTLSTLQVITNKGSFSVAMSIYEDNTFAPDKEYISSPSIGIGTYVYTQVELESVEDPNLVVTMDQCYATQTSDPADLTTAKHFLIRDRCADNDPTVEIYSNGESHQSRFKFQMFKWRWSGDPLFLHCEVDICNKSTEECTSRDQAGCSGEGLERNRRDLEIEPTMESDMKVSNRVLTMGPLMVAVNDLLVETSSSRLADEVDVTMMYLGLSLGVVLAVLGAIVGAIIRKRRQLSSKMADAERSNRLTQLRFVREAF</sequence>
<dbReference type="Pfam" id="PF23344">
    <property type="entry name" value="ZP-N"/>
    <property type="match status" value="1"/>
</dbReference>
<dbReference type="SMART" id="SM00181">
    <property type="entry name" value="EGF"/>
    <property type="match status" value="1"/>
</dbReference>
<dbReference type="Proteomes" id="UP001158576">
    <property type="component" value="Chromosome 2"/>
</dbReference>
<keyword evidence="9" id="KW-1185">Reference proteome</keyword>
<feature type="chain" id="PRO_5045353148" evidence="5">
    <location>
        <begin position="24"/>
        <end position="445"/>
    </location>
</feature>
<evidence type="ECO:0000256" key="1">
    <source>
        <dbReference type="ARBA" id="ARBA00022729"/>
    </source>
</evidence>
<keyword evidence="3" id="KW-0245">EGF-like domain</keyword>
<keyword evidence="4" id="KW-0472">Membrane</keyword>
<dbReference type="PROSITE" id="PS01186">
    <property type="entry name" value="EGF_2"/>
    <property type="match status" value="1"/>
</dbReference>
<evidence type="ECO:0000259" key="7">
    <source>
        <dbReference type="PROSITE" id="PS51034"/>
    </source>
</evidence>
<feature type="transmembrane region" description="Helical" evidence="4">
    <location>
        <begin position="394"/>
        <end position="416"/>
    </location>
</feature>
<dbReference type="Gene3D" id="2.60.40.3210">
    <property type="entry name" value="Zona pellucida, ZP-N domain"/>
    <property type="match status" value="1"/>
</dbReference>
<dbReference type="InterPro" id="IPR001507">
    <property type="entry name" value="ZP_dom"/>
</dbReference>